<feature type="domain" description="Histidine kinase" evidence="14">
    <location>
        <begin position="127"/>
        <end position="342"/>
    </location>
</feature>
<dbReference type="GO" id="GO:0045121">
    <property type="term" value="C:membrane raft"/>
    <property type="evidence" value="ECO:0007669"/>
    <property type="project" value="UniProtKB-SubCell"/>
</dbReference>
<sequence length="342" mass="39731">MWNELKKDLKYSRNFLKEYLLFSLILIFLILLFQGNFQNLQLIIPIVLILNFFAIIFLSRKRRKELGEIENIINNIRNNYYQNADEIILSEILSSLEQAIKNMFIKSKNDIEYMRKLQRIRSEFIANVSHELRTPIFAIQGYIETLLNGAINDPNVNRNFLEKAAHHTDNLNNLLNDLINISMIESGEMQMSFRYFDLAPYLHSIVDEMRNLAEEKNIKLSLNEVRDGLQVFGDKERLRQVLINLIQNAIKYTEIGSVEISAEEEKKFVTIKVKDTGIGIPEDQLSRIFERFYRVDKARSRAVGGTGLGLSIVKHIIEAHDSKIEVRSKVGVGSEFSFKLKK</sequence>
<reference evidence="15" key="1">
    <citation type="journal article" date="2020" name="mSystems">
        <title>Genome- and Community-Level Interaction Insights into Carbon Utilization and Element Cycling Functions of Hydrothermarchaeota in Hydrothermal Sediment.</title>
        <authorList>
            <person name="Zhou Z."/>
            <person name="Liu Y."/>
            <person name="Xu W."/>
            <person name="Pan J."/>
            <person name="Luo Z.H."/>
            <person name="Li M."/>
        </authorList>
    </citation>
    <scope>NUCLEOTIDE SEQUENCE [LARGE SCALE GENOMIC DNA]</scope>
    <source>
        <strain evidence="15">SpSt-479</strain>
    </source>
</reference>
<evidence type="ECO:0000256" key="12">
    <source>
        <dbReference type="ARBA" id="ARBA00023136"/>
    </source>
</evidence>
<evidence type="ECO:0000256" key="7">
    <source>
        <dbReference type="ARBA" id="ARBA00022679"/>
    </source>
</evidence>
<organism evidence="15">
    <name type="scientific">Ignavibacterium album</name>
    <dbReference type="NCBI Taxonomy" id="591197"/>
    <lineage>
        <taxon>Bacteria</taxon>
        <taxon>Pseudomonadati</taxon>
        <taxon>Ignavibacteriota</taxon>
        <taxon>Ignavibacteria</taxon>
        <taxon>Ignavibacteriales</taxon>
        <taxon>Ignavibacteriaceae</taxon>
        <taxon>Ignavibacterium</taxon>
    </lineage>
</organism>
<dbReference type="GO" id="GO:0009927">
    <property type="term" value="F:histidine phosphotransfer kinase activity"/>
    <property type="evidence" value="ECO:0007669"/>
    <property type="project" value="TreeGrafter"/>
</dbReference>
<protein>
    <recommendedName>
        <fullName evidence="4">histidine kinase</fullName>
        <ecNumber evidence="4">2.7.13.3</ecNumber>
    </recommendedName>
</protein>
<dbReference type="Pfam" id="PF02518">
    <property type="entry name" value="HATPase_c"/>
    <property type="match status" value="1"/>
</dbReference>
<keyword evidence="6" id="KW-0597">Phosphoprotein</keyword>
<dbReference type="FunFam" id="1.10.287.130:FF:000001">
    <property type="entry name" value="Two-component sensor histidine kinase"/>
    <property type="match status" value="1"/>
</dbReference>
<dbReference type="SMART" id="SM00387">
    <property type="entry name" value="HATPase_c"/>
    <property type="match status" value="1"/>
</dbReference>
<evidence type="ECO:0000256" key="13">
    <source>
        <dbReference type="SAM" id="Phobius"/>
    </source>
</evidence>
<comment type="subcellular location">
    <subcellularLocation>
        <location evidence="2">Cell membrane</location>
    </subcellularLocation>
    <subcellularLocation>
        <location evidence="3">Membrane raft</location>
        <topology evidence="3">Multi-pass membrane protein</topology>
    </subcellularLocation>
</comment>
<dbReference type="GO" id="GO:0000155">
    <property type="term" value="F:phosphorelay sensor kinase activity"/>
    <property type="evidence" value="ECO:0007669"/>
    <property type="project" value="InterPro"/>
</dbReference>
<dbReference type="InterPro" id="IPR004358">
    <property type="entry name" value="Sig_transdc_His_kin-like_C"/>
</dbReference>
<evidence type="ECO:0000313" key="15">
    <source>
        <dbReference type="EMBL" id="HFI90801.1"/>
    </source>
</evidence>
<dbReference type="Gene3D" id="3.30.565.10">
    <property type="entry name" value="Histidine kinase-like ATPase, C-terminal domain"/>
    <property type="match status" value="1"/>
</dbReference>
<evidence type="ECO:0000256" key="5">
    <source>
        <dbReference type="ARBA" id="ARBA00022475"/>
    </source>
</evidence>
<keyword evidence="8" id="KW-0547">Nucleotide-binding</keyword>
<keyword evidence="5" id="KW-1003">Cell membrane</keyword>
<dbReference type="GO" id="GO:0005524">
    <property type="term" value="F:ATP binding"/>
    <property type="evidence" value="ECO:0007669"/>
    <property type="project" value="UniProtKB-KW"/>
</dbReference>
<evidence type="ECO:0000256" key="1">
    <source>
        <dbReference type="ARBA" id="ARBA00000085"/>
    </source>
</evidence>
<dbReference type="GO" id="GO:0005886">
    <property type="term" value="C:plasma membrane"/>
    <property type="evidence" value="ECO:0007669"/>
    <property type="project" value="UniProtKB-SubCell"/>
</dbReference>
<comment type="caution">
    <text evidence="15">The sequence shown here is derived from an EMBL/GenBank/DDBJ whole genome shotgun (WGS) entry which is preliminary data.</text>
</comment>
<feature type="transmembrane region" description="Helical" evidence="13">
    <location>
        <begin position="15"/>
        <end position="34"/>
    </location>
</feature>
<keyword evidence="13" id="KW-0812">Transmembrane</keyword>
<dbReference type="SUPFAM" id="SSF55874">
    <property type="entry name" value="ATPase domain of HSP90 chaperone/DNA topoisomerase II/histidine kinase"/>
    <property type="match status" value="1"/>
</dbReference>
<dbReference type="CDD" id="cd00082">
    <property type="entry name" value="HisKA"/>
    <property type="match status" value="1"/>
</dbReference>
<dbReference type="InterPro" id="IPR036890">
    <property type="entry name" value="HATPase_C_sf"/>
</dbReference>
<keyword evidence="11" id="KW-0902">Two-component regulatory system</keyword>
<dbReference type="Pfam" id="PF00512">
    <property type="entry name" value="HisKA"/>
    <property type="match status" value="1"/>
</dbReference>
<evidence type="ECO:0000256" key="8">
    <source>
        <dbReference type="ARBA" id="ARBA00022741"/>
    </source>
</evidence>
<dbReference type="PANTHER" id="PTHR43047:SF72">
    <property type="entry name" value="OSMOSENSING HISTIDINE PROTEIN KINASE SLN1"/>
    <property type="match status" value="1"/>
</dbReference>
<evidence type="ECO:0000256" key="11">
    <source>
        <dbReference type="ARBA" id="ARBA00023012"/>
    </source>
</evidence>
<dbReference type="InterPro" id="IPR005467">
    <property type="entry name" value="His_kinase_dom"/>
</dbReference>
<dbReference type="InterPro" id="IPR003661">
    <property type="entry name" value="HisK_dim/P_dom"/>
</dbReference>
<keyword evidence="9 15" id="KW-0418">Kinase</keyword>
<dbReference type="InterPro" id="IPR036097">
    <property type="entry name" value="HisK_dim/P_sf"/>
</dbReference>
<dbReference type="Gene3D" id="1.10.287.130">
    <property type="match status" value="1"/>
</dbReference>
<dbReference type="PRINTS" id="PR00344">
    <property type="entry name" value="BCTRLSENSOR"/>
</dbReference>
<dbReference type="SUPFAM" id="SSF47384">
    <property type="entry name" value="Homodimeric domain of signal transducing histidine kinase"/>
    <property type="match status" value="1"/>
</dbReference>
<evidence type="ECO:0000256" key="4">
    <source>
        <dbReference type="ARBA" id="ARBA00012438"/>
    </source>
</evidence>
<dbReference type="FunFam" id="3.30.565.10:FF:000023">
    <property type="entry name" value="PAS domain-containing sensor histidine kinase"/>
    <property type="match status" value="1"/>
</dbReference>
<evidence type="ECO:0000256" key="6">
    <source>
        <dbReference type="ARBA" id="ARBA00022553"/>
    </source>
</evidence>
<proteinExistence type="predicted"/>
<feature type="transmembrane region" description="Helical" evidence="13">
    <location>
        <begin position="40"/>
        <end position="58"/>
    </location>
</feature>
<accession>A0A7V2ZJ11</accession>
<evidence type="ECO:0000256" key="9">
    <source>
        <dbReference type="ARBA" id="ARBA00022777"/>
    </source>
</evidence>
<dbReference type="AlphaFoldDB" id="A0A7V2ZJ11"/>
<name>A0A7V2ZJ11_9BACT</name>
<keyword evidence="10" id="KW-0067">ATP-binding</keyword>
<dbReference type="InterPro" id="IPR003594">
    <property type="entry name" value="HATPase_dom"/>
</dbReference>
<comment type="catalytic activity">
    <reaction evidence="1">
        <text>ATP + protein L-histidine = ADP + protein N-phospho-L-histidine.</text>
        <dbReference type="EC" id="2.7.13.3"/>
    </reaction>
</comment>
<dbReference type="EC" id="2.7.13.3" evidence="4"/>
<dbReference type="CDD" id="cd16922">
    <property type="entry name" value="HATPase_EvgS-ArcB-TorS-like"/>
    <property type="match status" value="1"/>
</dbReference>
<evidence type="ECO:0000256" key="10">
    <source>
        <dbReference type="ARBA" id="ARBA00022840"/>
    </source>
</evidence>
<keyword evidence="7" id="KW-0808">Transferase</keyword>
<evidence type="ECO:0000259" key="14">
    <source>
        <dbReference type="PROSITE" id="PS50109"/>
    </source>
</evidence>
<dbReference type="SMART" id="SM00388">
    <property type="entry name" value="HisKA"/>
    <property type="match status" value="1"/>
</dbReference>
<keyword evidence="13" id="KW-1133">Transmembrane helix</keyword>
<evidence type="ECO:0000256" key="2">
    <source>
        <dbReference type="ARBA" id="ARBA00004236"/>
    </source>
</evidence>
<evidence type="ECO:0000256" key="3">
    <source>
        <dbReference type="ARBA" id="ARBA00004314"/>
    </source>
</evidence>
<dbReference type="PROSITE" id="PS50109">
    <property type="entry name" value="HIS_KIN"/>
    <property type="match status" value="1"/>
</dbReference>
<keyword evidence="12 13" id="KW-0472">Membrane</keyword>
<gene>
    <name evidence="15" type="ORF">ENS31_04615</name>
</gene>
<dbReference type="PANTHER" id="PTHR43047">
    <property type="entry name" value="TWO-COMPONENT HISTIDINE PROTEIN KINASE"/>
    <property type="match status" value="1"/>
</dbReference>
<dbReference type="EMBL" id="DSUJ01000008">
    <property type="protein sequence ID" value="HFI90801.1"/>
    <property type="molecule type" value="Genomic_DNA"/>
</dbReference>